<keyword evidence="2" id="KW-1185">Reference proteome</keyword>
<organism evidence="1 2">
    <name type="scientific">Stephania yunnanensis</name>
    <dbReference type="NCBI Taxonomy" id="152371"/>
    <lineage>
        <taxon>Eukaryota</taxon>
        <taxon>Viridiplantae</taxon>
        <taxon>Streptophyta</taxon>
        <taxon>Embryophyta</taxon>
        <taxon>Tracheophyta</taxon>
        <taxon>Spermatophyta</taxon>
        <taxon>Magnoliopsida</taxon>
        <taxon>Ranunculales</taxon>
        <taxon>Menispermaceae</taxon>
        <taxon>Menispermoideae</taxon>
        <taxon>Cissampelideae</taxon>
        <taxon>Stephania</taxon>
    </lineage>
</organism>
<name>A0AAP0FAD7_9MAGN</name>
<protein>
    <submittedName>
        <fullName evidence="1">Uncharacterized protein</fullName>
    </submittedName>
</protein>
<sequence>MFARSSREVKCSRGSLKYMLEELIKSQNFTTTLQELLSSRENVLKEIEDILLQVDFLSNDQSLNVVDCVLGIIDETKVLRVISSEYERVKNNLSSLNLPETVVSSEV</sequence>
<evidence type="ECO:0000313" key="2">
    <source>
        <dbReference type="Proteomes" id="UP001420932"/>
    </source>
</evidence>
<comment type="caution">
    <text evidence="1">The sequence shown here is derived from an EMBL/GenBank/DDBJ whole genome shotgun (WGS) entry which is preliminary data.</text>
</comment>
<proteinExistence type="predicted"/>
<accession>A0AAP0FAD7</accession>
<evidence type="ECO:0000313" key="1">
    <source>
        <dbReference type="EMBL" id="KAK9106925.1"/>
    </source>
</evidence>
<dbReference type="EMBL" id="JBBNAF010000010">
    <property type="protein sequence ID" value="KAK9106925.1"/>
    <property type="molecule type" value="Genomic_DNA"/>
</dbReference>
<reference evidence="1 2" key="1">
    <citation type="submission" date="2024-01" db="EMBL/GenBank/DDBJ databases">
        <title>Genome assemblies of Stephania.</title>
        <authorList>
            <person name="Yang L."/>
        </authorList>
    </citation>
    <scope>NUCLEOTIDE SEQUENCE [LARGE SCALE GENOMIC DNA]</scope>
    <source>
        <strain evidence="1">YNDBR</strain>
        <tissue evidence="1">Leaf</tissue>
    </source>
</reference>
<dbReference type="AlphaFoldDB" id="A0AAP0FAD7"/>
<gene>
    <name evidence="1" type="ORF">Syun_022936</name>
</gene>
<dbReference type="Proteomes" id="UP001420932">
    <property type="component" value="Unassembled WGS sequence"/>
</dbReference>